<evidence type="ECO:0000256" key="7">
    <source>
        <dbReference type="PROSITE-ProRule" id="PRU01363"/>
    </source>
</evidence>
<evidence type="ECO:0000256" key="4">
    <source>
        <dbReference type="ARBA" id="ARBA00022679"/>
    </source>
</evidence>
<dbReference type="InterPro" id="IPR014043">
    <property type="entry name" value="Acyl_transferase_dom"/>
</dbReference>
<dbReference type="SMART" id="SM00826">
    <property type="entry name" value="PKS_DH"/>
    <property type="match status" value="1"/>
</dbReference>
<name>A0A067SJP5_GALM3</name>
<dbReference type="InterPro" id="IPR014031">
    <property type="entry name" value="Ketoacyl_synth_C"/>
</dbReference>
<dbReference type="PROSITE" id="PS00606">
    <property type="entry name" value="KS3_1"/>
    <property type="match status" value="1"/>
</dbReference>
<dbReference type="SUPFAM" id="SSF52151">
    <property type="entry name" value="FabD/lysophospholipase-like"/>
    <property type="match status" value="1"/>
</dbReference>
<feature type="region of interest" description="C-terminal hotdog fold" evidence="7">
    <location>
        <begin position="1741"/>
        <end position="1887"/>
    </location>
</feature>
<dbReference type="InterPro" id="IPR001227">
    <property type="entry name" value="Ac_transferase_dom_sf"/>
</dbReference>
<dbReference type="GO" id="GO:0031177">
    <property type="term" value="F:phosphopantetheine binding"/>
    <property type="evidence" value="ECO:0007669"/>
    <property type="project" value="InterPro"/>
</dbReference>
<dbReference type="InterPro" id="IPR036736">
    <property type="entry name" value="ACP-like_sf"/>
</dbReference>
<dbReference type="InterPro" id="IPR006162">
    <property type="entry name" value="Ppantetheine_attach_site"/>
</dbReference>
<feature type="active site" description="Proton donor; for dehydratase activity" evidence="7">
    <location>
        <position position="1796"/>
    </location>
</feature>
<dbReference type="Pfam" id="PF00698">
    <property type="entry name" value="Acyl_transf_1"/>
    <property type="match status" value="1"/>
</dbReference>
<feature type="domain" description="PKS/mFAS DH" evidence="10">
    <location>
        <begin position="1608"/>
        <end position="1887"/>
    </location>
</feature>
<dbReference type="SUPFAM" id="SSF51735">
    <property type="entry name" value="NAD(P)-binding Rossmann-fold domains"/>
    <property type="match status" value="1"/>
</dbReference>
<comment type="pathway">
    <text evidence="1">Secondary metabolite biosynthesis.</text>
</comment>
<dbReference type="CDD" id="cd00833">
    <property type="entry name" value="PKS"/>
    <property type="match status" value="1"/>
</dbReference>
<dbReference type="InterPro" id="IPR016036">
    <property type="entry name" value="Malonyl_transacylase_ACP-bd"/>
</dbReference>
<dbReference type="GO" id="GO:0044550">
    <property type="term" value="P:secondary metabolite biosynthetic process"/>
    <property type="evidence" value="ECO:0007669"/>
    <property type="project" value="UniProtKB-ARBA"/>
</dbReference>
<dbReference type="GO" id="GO:0004315">
    <property type="term" value="F:3-oxoacyl-[acyl-carrier-protein] synthase activity"/>
    <property type="evidence" value="ECO:0007669"/>
    <property type="project" value="InterPro"/>
</dbReference>
<dbReference type="InterPro" id="IPR036291">
    <property type="entry name" value="NAD(P)-bd_dom_sf"/>
</dbReference>
<dbReference type="InterPro" id="IPR000873">
    <property type="entry name" value="AMP-dep_synth/lig_dom"/>
</dbReference>
<dbReference type="Gene3D" id="1.10.1200.10">
    <property type="entry name" value="ACP-like"/>
    <property type="match status" value="2"/>
</dbReference>
<dbReference type="SMART" id="SM00827">
    <property type="entry name" value="PKS_AT"/>
    <property type="match status" value="1"/>
</dbReference>
<feature type="domain" description="Carrier" evidence="8">
    <location>
        <begin position="2407"/>
        <end position="2482"/>
    </location>
</feature>
<dbReference type="SMART" id="SM00822">
    <property type="entry name" value="PKS_KR"/>
    <property type="match status" value="1"/>
</dbReference>
<dbReference type="Gene3D" id="3.10.129.110">
    <property type="entry name" value="Polyketide synthase dehydratase"/>
    <property type="match status" value="1"/>
</dbReference>
<dbReference type="InterPro" id="IPR020807">
    <property type="entry name" value="PKS_DH"/>
</dbReference>
<dbReference type="HOGENOM" id="CLU_000022_35_3_1"/>
<feature type="region of interest" description="N-terminal hotdog fold" evidence="7">
    <location>
        <begin position="1608"/>
        <end position="1728"/>
    </location>
</feature>
<dbReference type="InterPro" id="IPR020806">
    <property type="entry name" value="PKS_PP-bd"/>
</dbReference>
<dbReference type="OrthoDB" id="5334845at2759"/>
<dbReference type="InterPro" id="IPR042099">
    <property type="entry name" value="ANL_N_sf"/>
</dbReference>
<dbReference type="GO" id="GO:0006633">
    <property type="term" value="P:fatty acid biosynthetic process"/>
    <property type="evidence" value="ECO:0007669"/>
    <property type="project" value="InterPro"/>
</dbReference>
<evidence type="ECO:0000256" key="2">
    <source>
        <dbReference type="ARBA" id="ARBA00022450"/>
    </source>
</evidence>
<keyword evidence="4" id="KW-0808">Transferase</keyword>
<dbReference type="Pfam" id="PF02801">
    <property type="entry name" value="Ketoacyl-synt_C"/>
    <property type="match status" value="1"/>
</dbReference>
<dbReference type="SUPFAM" id="SSF55048">
    <property type="entry name" value="Probable ACP-binding domain of malonyl-CoA ACP transacylase"/>
    <property type="match status" value="1"/>
</dbReference>
<protein>
    <recommendedName>
        <fullName evidence="13">Carrier domain-containing protein</fullName>
    </recommendedName>
</protein>
<dbReference type="Pfam" id="PF00109">
    <property type="entry name" value="ketoacyl-synt"/>
    <property type="match status" value="1"/>
</dbReference>
<dbReference type="InterPro" id="IPR050091">
    <property type="entry name" value="PKS_NRPS_Biosynth_Enz"/>
</dbReference>
<evidence type="ECO:0000259" key="10">
    <source>
        <dbReference type="PROSITE" id="PS52019"/>
    </source>
</evidence>
<keyword evidence="12" id="KW-1185">Reference proteome</keyword>
<dbReference type="InterPro" id="IPR057326">
    <property type="entry name" value="KR_dom"/>
</dbReference>
<dbReference type="PANTHER" id="PTHR43775:SF37">
    <property type="entry name" value="SI:DKEY-61P9.11"/>
    <property type="match status" value="1"/>
</dbReference>
<dbReference type="PROSITE" id="PS52019">
    <property type="entry name" value="PKS_MFAS_DH"/>
    <property type="match status" value="1"/>
</dbReference>
<dbReference type="InterPro" id="IPR042104">
    <property type="entry name" value="PKS_dehydratase_sf"/>
</dbReference>
<dbReference type="Pfam" id="PF08659">
    <property type="entry name" value="KR"/>
    <property type="match status" value="1"/>
</dbReference>
<dbReference type="Gene3D" id="3.30.70.3290">
    <property type="match status" value="1"/>
</dbReference>
<evidence type="ECO:0000256" key="6">
    <source>
        <dbReference type="ARBA" id="ARBA00023026"/>
    </source>
</evidence>
<dbReference type="SMART" id="SM00825">
    <property type="entry name" value="PKS_KS"/>
    <property type="match status" value="1"/>
</dbReference>
<organism evidence="11 12">
    <name type="scientific">Galerina marginata (strain CBS 339.88)</name>
    <dbReference type="NCBI Taxonomy" id="685588"/>
    <lineage>
        <taxon>Eukaryota</taxon>
        <taxon>Fungi</taxon>
        <taxon>Dikarya</taxon>
        <taxon>Basidiomycota</taxon>
        <taxon>Agaricomycotina</taxon>
        <taxon>Agaricomycetes</taxon>
        <taxon>Agaricomycetidae</taxon>
        <taxon>Agaricales</taxon>
        <taxon>Agaricineae</taxon>
        <taxon>Strophariaceae</taxon>
        <taxon>Galerina</taxon>
    </lineage>
</organism>
<dbReference type="Pfam" id="PF00501">
    <property type="entry name" value="AMP-binding"/>
    <property type="match status" value="1"/>
</dbReference>
<evidence type="ECO:0000256" key="1">
    <source>
        <dbReference type="ARBA" id="ARBA00005179"/>
    </source>
</evidence>
<dbReference type="GO" id="GO:0004312">
    <property type="term" value="F:fatty acid synthase activity"/>
    <property type="evidence" value="ECO:0007669"/>
    <property type="project" value="TreeGrafter"/>
</dbReference>
<dbReference type="Gene3D" id="3.40.366.10">
    <property type="entry name" value="Malonyl-Coenzyme A Acyl Carrier Protein, domain 2"/>
    <property type="match status" value="1"/>
</dbReference>
<evidence type="ECO:0000313" key="12">
    <source>
        <dbReference type="Proteomes" id="UP000027222"/>
    </source>
</evidence>
<dbReference type="EMBL" id="KL142419">
    <property type="protein sequence ID" value="KDR66938.1"/>
    <property type="molecule type" value="Genomic_DNA"/>
</dbReference>
<dbReference type="SUPFAM" id="SSF53901">
    <property type="entry name" value="Thiolase-like"/>
    <property type="match status" value="1"/>
</dbReference>
<sequence>MPPQHQKTESLLDVFLSVARNSITTEDPVLECGSEQWTYGDLDSISSGIALKLYDKYGLNPTVAVVSENHPYMLAILLATWKLGGIFAPLDPHSPLETVKKMLENVAATFAVIPDNEEGLKELLQSMDMPMMPFSKDTGITTLTQSYLDQTAEISPSLFPLPSSSSLAAYLHTSSASSISNLKCVQLTHESIARGSQSFVKWFRSTWPSAQPEKLKVLGFSPWTHIMAMSHDLGGATFGTGGCYVFGVPPSGYPLHATKKVRNVLGKAEKEMDVLDQLLETAVRTRPDVFLCVPWVLEGFKERYERLSEGRREQGVLEVKEALQTFKSFGVAGAAMPPEVSRWAKDMGINISNNIGMTELGGPLFYTSINHLGDDADNEGWPVEDCLIEDAKLVLLDDGGREDTREGELVITSRYISRGYLKYDNSSFSESSGGLITFKTGDIYFKKPNGRLVWKGRKEDFIQMISGETLDPRAVEKTLKACPVISHCCVVGNNFTKGPSDVICLLIQPTLSSDNEHTTLSHHQMAQMTKAVATVNRTLLPPLRIAWSRVGILEKGMTIPYTTKGNIFRKKLEALFGDFLEALLAKDGDRKHEKYVVNGHPLSAKSDNSPPDNSSTWNKQEVRNMIAEILAGILGLGIRELDANSDTSFAELGMDSNMAVRIVNQLNSTFSMNFPLNTCHTLINLTKISEAVLVELGLKEARSELPKKPQNPTSTMEEEIVIVGQALRLPGDISTPESFWKALIHKRDDIMTSIPADRWDHSSFYRRPSSTSLPQVCDISFEKAGFIDVAHFDNNFFGISAPEALFVSPSIRLTLETAFKALENACIPMAKIKGTSMGVFVAAGLDDGYNHLLYQSYGWDAYTRFFGTGISASTASGRLSYLLDVHGPSTTTDTACSSGLVVLDQAVKYLQSGDGDSAIVAAVNTNLCFLSAQNMTSPHSRCATFTDEADGYVPSEGSIAVVLKTKKAAMRDGDNILAVIKSTDVMHGGKSQGLVAPNVTTQIALQRSLLAKAGLEPSDIDFLETHGTGTSLGDLIEIQGINEVFRGSHTKHPLVLGAAKTCIGHTELAAGLVGLLRAIASLKYAAVPGLVHLTEHNMNPSIDCTAVPIQIPCRPVPLPTRENEAPFRGLVLSNGFAGTIAGVVLEASSLEPKAMPSGHSSSFVEPFPMPFVVSAKTVEGLKNYLRKYLDYCRTNPAPYFADLCYTTCVGREHYRYRFSCAVSNMQELILCLEERLRSFDSEKHGDITARRIAFAFPGQGSQYQGMATNLVNRYPEFKDILSFTSASASQVSGYPILSFLVEKVNSYQVSIDDSQVAQICIFVYQYSLFLWLETLGIEASAVLGSSLGEISAAVVAGAMSYEVGLELVVKRAKLLRSDPFQTGGMAIIASSEENILQLFRQLGLDSRLVIAVYNGPESHVISGEHSAIDVFLANAKIHGLRCTKLNVEQAFHSPLIHCGLPGLQRWTDEHKPSLLPLNVPLYSTLYGSEIPADTRLGPSYWVEHARDPVKFSRAAGALATNQAIDIILDLGPQPFIWTALQALPHRKTSISLCTKPSNDQNGAFLRAIALLFESAVTPNFERLFSRSPLRFSKIAIPSYPFQRQRHYPDSIPSRNRQPSAPLILNSSLPIPNRLVQFEVNQVLYDLLSDHRIEGRRVAPGASLVDFFAKQSTFKSIKSLTFHSPLVLESPHVEVTGQIDAEGRFSLDDGHSKANQVCSGTLATHTMLSTSTKIVDNGRPPERRMTKAEIYECFKSVQFGPSFRNVQEIRSWSTHADALITVHSTPFPTLDRIRKIDCCLHAFGAIIQEEVPQLRDRDGAFLPTSLDDFTLHSDDLPETFLCRYYLPLDVTRNYHVISLPFDVLSLSGDLLISCGKYAVAWIPAGVVIQRKERTQLPQIHDGYWLRQAWIQRDAPQENILSAFSKYDQLLLVATETLESSRLARLLPTLAEQIFSLQLPTNVTNDEAPSEIATPSIDIQFKEAFQYFASTGTLIVLDLTSVNAIPTNEAFNPCHRHVLRLMQLLSSHKVNILNFVVISQMSVAAHFDASPMDDENVSQPSVGAVVQGMIRVFRRETGYDNQIWALDLPSSDVMTDNTLQDIILRELNARQAGLTLDRTVAYRRMESASLERLVPALRNIEPFDSESVVYNGTSVIVGLGSIGAALAGALISKGSSMVVFIGRRPSNDVEVHETMCRLNTETNGRVSYVQADVCDLEYLRTSIVDIQARYGAVENLIHSAAVISDSTIQNVDSQAFERVLRPKVMGAWNLHIVSEELCPSLQSFVLLSSISVSLGNQGQVAYVAGNSYMEVLAAYRQGKHLPASAIQLGPWESRLTQKLDAPNSLVPIINNETGIPLILKAMFTPDPVQVVANMDVERFAMTPAYSQDPFFQDILPSVVESARPTRTEREVTMIVNNALRDVLELKPSEKLETADSLTACGIDSISFAQIRGKIMNELEIEVPMLFLSDSFTILEMIAYVVGKCRS</sequence>
<keyword evidence="6" id="KW-0843">Virulence</keyword>
<evidence type="ECO:0000259" key="9">
    <source>
        <dbReference type="PROSITE" id="PS52004"/>
    </source>
</evidence>
<dbReference type="Gene3D" id="3.40.50.12780">
    <property type="entry name" value="N-terminal domain of ligase-like"/>
    <property type="match status" value="1"/>
</dbReference>
<feature type="domain" description="Carrier" evidence="8">
    <location>
        <begin position="620"/>
        <end position="699"/>
    </location>
</feature>
<dbReference type="InterPro" id="IPR016039">
    <property type="entry name" value="Thiolase-like"/>
</dbReference>
<evidence type="ECO:0000259" key="8">
    <source>
        <dbReference type="PROSITE" id="PS50075"/>
    </source>
</evidence>
<evidence type="ECO:0000256" key="3">
    <source>
        <dbReference type="ARBA" id="ARBA00022553"/>
    </source>
</evidence>
<evidence type="ECO:0008006" key="13">
    <source>
        <dbReference type="Google" id="ProtNLM"/>
    </source>
</evidence>
<feature type="active site" description="Proton acceptor; for dehydratase activity" evidence="7">
    <location>
        <position position="1650"/>
    </location>
</feature>
<dbReference type="InterPro" id="IPR014030">
    <property type="entry name" value="Ketoacyl_synth_N"/>
</dbReference>
<dbReference type="InterPro" id="IPR049900">
    <property type="entry name" value="PKS_mFAS_DH"/>
</dbReference>
<dbReference type="InterPro" id="IPR016035">
    <property type="entry name" value="Acyl_Trfase/lysoPLipase"/>
</dbReference>
<proteinExistence type="predicted"/>
<dbReference type="Proteomes" id="UP000027222">
    <property type="component" value="Unassembled WGS sequence"/>
</dbReference>
<dbReference type="Gene3D" id="3.40.50.720">
    <property type="entry name" value="NAD(P)-binding Rossmann-like Domain"/>
    <property type="match status" value="1"/>
</dbReference>
<dbReference type="Gene3D" id="3.40.47.10">
    <property type="match status" value="1"/>
</dbReference>
<reference evidence="12" key="1">
    <citation type="journal article" date="2014" name="Proc. Natl. Acad. Sci. U.S.A.">
        <title>Extensive sampling of basidiomycete genomes demonstrates inadequacy of the white-rot/brown-rot paradigm for wood decay fungi.</title>
        <authorList>
            <person name="Riley R."/>
            <person name="Salamov A.A."/>
            <person name="Brown D.W."/>
            <person name="Nagy L.G."/>
            <person name="Floudas D."/>
            <person name="Held B.W."/>
            <person name="Levasseur A."/>
            <person name="Lombard V."/>
            <person name="Morin E."/>
            <person name="Otillar R."/>
            <person name="Lindquist E.A."/>
            <person name="Sun H."/>
            <person name="LaButti K.M."/>
            <person name="Schmutz J."/>
            <person name="Jabbour D."/>
            <person name="Luo H."/>
            <person name="Baker S.E."/>
            <person name="Pisabarro A.G."/>
            <person name="Walton J.D."/>
            <person name="Blanchette R.A."/>
            <person name="Henrissat B."/>
            <person name="Martin F."/>
            <person name="Cullen D."/>
            <person name="Hibbett D.S."/>
            <person name="Grigoriev I.V."/>
        </authorList>
    </citation>
    <scope>NUCLEOTIDE SEQUENCE [LARGE SCALE GENOMIC DNA]</scope>
    <source>
        <strain evidence="12">CBS 339.88</strain>
    </source>
</reference>
<feature type="domain" description="Ketosynthase family 3 (KS3)" evidence="9">
    <location>
        <begin position="717"/>
        <end position="1147"/>
    </location>
</feature>
<accession>A0A067SJP5</accession>
<keyword evidence="3" id="KW-0597">Phosphoprotein</keyword>
<gene>
    <name evidence="11" type="ORF">GALMADRAFT_232329</name>
</gene>
<dbReference type="Pfam" id="PF22621">
    <property type="entry name" value="CurL-like_PKS_C"/>
    <property type="match status" value="1"/>
</dbReference>
<evidence type="ECO:0000313" key="11">
    <source>
        <dbReference type="EMBL" id="KDR66938.1"/>
    </source>
</evidence>
<dbReference type="Pfam" id="PF14765">
    <property type="entry name" value="PS-DH"/>
    <property type="match status" value="1"/>
</dbReference>
<dbReference type="PROSITE" id="PS00012">
    <property type="entry name" value="PHOSPHOPANTETHEINE"/>
    <property type="match status" value="1"/>
</dbReference>
<dbReference type="PROSITE" id="PS50075">
    <property type="entry name" value="CARRIER"/>
    <property type="match status" value="2"/>
</dbReference>
<dbReference type="InterPro" id="IPR049551">
    <property type="entry name" value="PKS_DH_C"/>
</dbReference>
<keyword evidence="5" id="KW-0677">Repeat</keyword>
<dbReference type="PANTHER" id="PTHR43775">
    <property type="entry name" value="FATTY ACID SYNTHASE"/>
    <property type="match status" value="1"/>
</dbReference>
<keyword evidence="2" id="KW-0596">Phosphopantetheine</keyword>
<dbReference type="Pfam" id="PF23562">
    <property type="entry name" value="AMP-binding_C_3"/>
    <property type="match status" value="1"/>
</dbReference>
<evidence type="ECO:0000256" key="5">
    <source>
        <dbReference type="ARBA" id="ARBA00022737"/>
    </source>
</evidence>
<dbReference type="InterPro" id="IPR013968">
    <property type="entry name" value="PKS_KR"/>
</dbReference>
<dbReference type="InterPro" id="IPR018201">
    <property type="entry name" value="Ketoacyl_synth_AS"/>
</dbReference>
<dbReference type="SMART" id="SM00823">
    <property type="entry name" value="PKS_PP"/>
    <property type="match status" value="2"/>
</dbReference>
<dbReference type="InterPro" id="IPR009081">
    <property type="entry name" value="PP-bd_ACP"/>
</dbReference>
<dbReference type="STRING" id="685588.A0A067SJP5"/>
<dbReference type="SUPFAM" id="SSF56801">
    <property type="entry name" value="Acetyl-CoA synthetase-like"/>
    <property type="match status" value="1"/>
</dbReference>
<dbReference type="InterPro" id="IPR020841">
    <property type="entry name" value="PKS_Beta-ketoAc_synthase_dom"/>
</dbReference>
<dbReference type="SUPFAM" id="SSF47336">
    <property type="entry name" value="ACP-like"/>
    <property type="match status" value="2"/>
</dbReference>
<dbReference type="PROSITE" id="PS52004">
    <property type="entry name" value="KS3_2"/>
    <property type="match status" value="1"/>
</dbReference>
<dbReference type="Pfam" id="PF00550">
    <property type="entry name" value="PP-binding"/>
    <property type="match status" value="2"/>
</dbReference>